<dbReference type="SUPFAM" id="SSF51445">
    <property type="entry name" value="(Trans)glycosidases"/>
    <property type="match status" value="1"/>
</dbReference>
<dbReference type="InterPro" id="IPR017853">
    <property type="entry name" value="GH"/>
</dbReference>
<dbReference type="Pfam" id="PF07983">
    <property type="entry name" value="X8"/>
    <property type="match status" value="1"/>
</dbReference>
<keyword evidence="7 9" id="KW-0326">Glycosidase</keyword>
<keyword evidence="4" id="KW-0732">Signal</keyword>
<dbReference type="FunFam" id="1.20.58.1040:FF:000003">
    <property type="entry name" value="glucan endo-1,3-beta-glucosidase 7"/>
    <property type="match status" value="1"/>
</dbReference>
<comment type="caution">
    <text evidence="11">The sequence shown here is derived from an EMBL/GenBank/DDBJ whole genome shotgun (WGS) entry which is preliminary data.</text>
</comment>
<gene>
    <name evidence="11" type="primary">GLC1_4</name>
    <name evidence="11" type="ORF">CK203_092767</name>
</gene>
<evidence type="ECO:0000256" key="7">
    <source>
        <dbReference type="ARBA" id="ARBA00023295"/>
    </source>
</evidence>
<dbReference type="Pfam" id="PF00332">
    <property type="entry name" value="Glyco_hydro_17"/>
    <property type="match status" value="1"/>
</dbReference>
<dbReference type="PANTHER" id="PTHR32227">
    <property type="entry name" value="GLUCAN ENDO-1,3-BETA-GLUCOSIDASE BG1-RELATED-RELATED"/>
    <property type="match status" value="1"/>
</dbReference>
<evidence type="ECO:0000256" key="6">
    <source>
        <dbReference type="ARBA" id="ARBA00023157"/>
    </source>
</evidence>
<dbReference type="SMART" id="SM00768">
    <property type="entry name" value="X8"/>
    <property type="match status" value="1"/>
</dbReference>
<dbReference type="PROSITE" id="PS00587">
    <property type="entry name" value="GLYCOSYL_HYDROL_F17"/>
    <property type="match status" value="1"/>
</dbReference>
<dbReference type="InterPro" id="IPR000490">
    <property type="entry name" value="Glyco_hydro_17"/>
</dbReference>
<dbReference type="Gene3D" id="1.20.58.1040">
    <property type="match status" value="1"/>
</dbReference>
<keyword evidence="6" id="KW-1015">Disulfide bond</keyword>
<accession>A0A438EPA9</accession>
<evidence type="ECO:0000313" key="12">
    <source>
        <dbReference type="Proteomes" id="UP000288805"/>
    </source>
</evidence>
<evidence type="ECO:0000256" key="9">
    <source>
        <dbReference type="RuleBase" id="RU004336"/>
    </source>
</evidence>
<protein>
    <recommendedName>
        <fullName evidence="3">glucan endo-1,3-beta-D-glucosidase</fullName>
        <ecNumber evidence="3">3.2.1.39</ecNumber>
    </recommendedName>
</protein>
<dbReference type="GO" id="GO:0005975">
    <property type="term" value="P:carbohydrate metabolic process"/>
    <property type="evidence" value="ECO:0007669"/>
    <property type="project" value="InterPro"/>
</dbReference>
<evidence type="ECO:0000256" key="1">
    <source>
        <dbReference type="ARBA" id="ARBA00000382"/>
    </source>
</evidence>
<dbReference type="Proteomes" id="UP000288805">
    <property type="component" value="Unassembled WGS sequence"/>
</dbReference>
<dbReference type="EC" id="3.2.1.39" evidence="3"/>
<evidence type="ECO:0000256" key="5">
    <source>
        <dbReference type="ARBA" id="ARBA00022801"/>
    </source>
</evidence>
<feature type="domain" description="X8" evidence="10">
    <location>
        <begin position="126"/>
        <end position="204"/>
    </location>
</feature>
<dbReference type="AlphaFoldDB" id="A0A438EPA9"/>
<evidence type="ECO:0000256" key="4">
    <source>
        <dbReference type="ARBA" id="ARBA00022729"/>
    </source>
</evidence>
<evidence type="ECO:0000256" key="8">
    <source>
        <dbReference type="RuleBase" id="RU004335"/>
    </source>
</evidence>
<proteinExistence type="inferred from homology"/>
<sequence length="205" mass="22165">MFDAQMDAVYSAMKVLGYGDVEIMVAETGWPSLGDPNQVGVNLENAATYNGNLLKHISSGKGTPLMPNRRFQTYLFSLFNENLKPGSTAERNFGLFRPDFTPVYDIGILKQSAGGSPTPAVPSGKKWCVPKPDATDEALQSNINYVCSTGVDCKPIQPGGACYNPNTIRSHASYAMNAYYQTSGRHDFNCDFANTGVLATSDPSK</sequence>
<dbReference type="Gene3D" id="3.20.20.80">
    <property type="entry name" value="Glycosidases"/>
    <property type="match status" value="1"/>
</dbReference>
<organism evidence="11 12">
    <name type="scientific">Vitis vinifera</name>
    <name type="common">Grape</name>
    <dbReference type="NCBI Taxonomy" id="29760"/>
    <lineage>
        <taxon>Eukaryota</taxon>
        <taxon>Viridiplantae</taxon>
        <taxon>Streptophyta</taxon>
        <taxon>Embryophyta</taxon>
        <taxon>Tracheophyta</taxon>
        <taxon>Spermatophyta</taxon>
        <taxon>Magnoliopsida</taxon>
        <taxon>eudicotyledons</taxon>
        <taxon>Gunneridae</taxon>
        <taxon>Pentapetalae</taxon>
        <taxon>rosids</taxon>
        <taxon>Vitales</taxon>
        <taxon>Vitaceae</taxon>
        <taxon>Viteae</taxon>
        <taxon>Vitis</taxon>
    </lineage>
</organism>
<comment type="catalytic activity">
    <reaction evidence="1">
        <text>Hydrolysis of (1-&gt;3)-beta-D-glucosidic linkages in (1-&gt;3)-beta-D-glucans.</text>
        <dbReference type="EC" id="3.2.1.39"/>
    </reaction>
</comment>
<evidence type="ECO:0000313" key="11">
    <source>
        <dbReference type="EMBL" id="RVW49522.1"/>
    </source>
</evidence>
<evidence type="ECO:0000259" key="10">
    <source>
        <dbReference type="SMART" id="SM00768"/>
    </source>
</evidence>
<keyword evidence="5 9" id="KW-0378">Hydrolase</keyword>
<reference evidence="11 12" key="1">
    <citation type="journal article" date="2018" name="PLoS Genet.">
        <title>Population sequencing reveals clonal diversity and ancestral inbreeding in the grapevine cultivar Chardonnay.</title>
        <authorList>
            <person name="Roach M.J."/>
            <person name="Johnson D.L."/>
            <person name="Bohlmann J."/>
            <person name="van Vuuren H.J."/>
            <person name="Jones S.J."/>
            <person name="Pretorius I.S."/>
            <person name="Schmidt S.A."/>
            <person name="Borneman A.R."/>
        </authorList>
    </citation>
    <scope>NUCLEOTIDE SEQUENCE [LARGE SCALE GENOMIC DNA]</scope>
    <source>
        <strain evidence="12">cv. Chardonnay</strain>
        <tissue evidence="11">Leaf</tissue>
    </source>
</reference>
<evidence type="ECO:0000256" key="2">
    <source>
        <dbReference type="ARBA" id="ARBA00008773"/>
    </source>
</evidence>
<dbReference type="InterPro" id="IPR044965">
    <property type="entry name" value="Glyco_hydro_17_plant"/>
</dbReference>
<comment type="similarity">
    <text evidence="2 8">Belongs to the glycosyl hydrolase 17 family.</text>
</comment>
<name>A0A438EPA9_VITVI</name>
<dbReference type="EMBL" id="QGNW01001225">
    <property type="protein sequence ID" value="RVW49522.1"/>
    <property type="molecule type" value="Genomic_DNA"/>
</dbReference>
<dbReference type="GO" id="GO:0042973">
    <property type="term" value="F:glucan endo-1,3-beta-D-glucosidase activity"/>
    <property type="evidence" value="ECO:0007669"/>
    <property type="project" value="UniProtKB-EC"/>
</dbReference>
<evidence type="ECO:0000256" key="3">
    <source>
        <dbReference type="ARBA" id="ARBA00012780"/>
    </source>
</evidence>
<dbReference type="InterPro" id="IPR012946">
    <property type="entry name" value="X8"/>
</dbReference>